<dbReference type="Proteomes" id="UP000030428">
    <property type="component" value="Unassembled WGS sequence"/>
</dbReference>
<name>A0A0A6P5D0_9GAMM</name>
<sequence length="268" mass="31686">MKTEPKIYLLIGLFQAKTVQREEEFKKCLLTNVANDNIAKVFVFFKDKNSVSDFDQKYAYLNHSKVTVFPTDGRQTFKMLFDYANKHLVGSYIVIANGDIYFDAESGIEKARNITTSGLWTITRYNYSREHNTWQLESARGSHDVWIFKSPIKPFENDFFIGTLGCDSYLSQKAIEAGIAVSNPCYSIITKHEHNSTERYHQYGEGNTYQKNKKDYMIYSYDLYLAPPCSVENIVVIKRRFWKKVYRMPFWRLIKVFKWILRQFRHRT</sequence>
<dbReference type="PANTHER" id="PTHR40743:SF1">
    <property type="entry name" value="POSSIBLE GLYCOSYLTRANSFERASE"/>
    <property type="match status" value="1"/>
</dbReference>
<dbReference type="PANTHER" id="PTHR40743">
    <property type="entry name" value="NUCLEOTIDE-DIPHOSPHO-SUGAR TRANSFERASE CONTAINING PROTEIN"/>
    <property type="match status" value="1"/>
</dbReference>
<organism evidence="1 2">
    <name type="scientific">Candidatus Thiomargarita nelsonii</name>
    <dbReference type="NCBI Taxonomy" id="1003181"/>
    <lineage>
        <taxon>Bacteria</taxon>
        <taxon>Pseudomonadati</taxon>
        <taxon>Pseudomonadota</taxon>
        <taxon>Gammaproteobacteria</taxon>
        <taxon>Thiotrichales</taxon>
        <taxon>Thiotrichaceae</taxon>
        <taxon>Thiomargarita</taxon>
    </lineage>
</organism>
<evidence type="ECO:0000313" key="1">
    <source>
        <dbReference type="EMBL" id="KHD05933.1"/>
    </source>
</evidence>
<accession>A0A0A6P5D0</accession>
<evidence type="ECO:0008006" key="3">
    <source>
        <dbReference type="Google" id="ProtNLM"/>
    </source>
</evidence>
<dbReference type="AlphaFoldDB" id="A0A0A6P5D0"/>
<protein>
    <recommendedName>
        <fullName evidence="3">Glycosyltransferase</fullName>
    </recommendedName>
</protein>
<reference evidence="1 2" key="1">
    <citation type="journal article" date="2016" name="Front. Microbiol.">
        <title>Single-Cell (Meta-)Genomics of a Dimorphic Candidatus Thiomargarita nelsonii Reveals Genomic Plasticity.</title>
        <authorList>
            <person name="Flood B.E."/>
            <person name="Fliss P."/>
            <person name="Jones D.S."/>
            <person name="Dick G.J."/>
            <person name="Jain S."/>
            <person name="Kaster A.K."/>
            <person name="Winkel M."/>
            <person name="Mussmann M."/>
            <person name="Bailey J."/>
        </authorList>
    </citation>
    <scope>NUCLEOTIDE SEQUENCE [LARGE SCALE GENOMIC DNA]</scope>
    <source>
        <strain evidence="1">Hydrate Ridge</strain>
    </source>
</reference>
<evidence type="ECO:0000313" key="2">
    <source>
        <dbReference type="Proteomes" id="UP000030428"/>
    </source>
</evidence>
<gene>
    <name evidence="1" type="ORF">PN36_11495</name>
</gene>
<dbReference type="EMBL" id="JSZA02000035">
    <property type="protein sequence ID" value="KHD05933.1"/>
    <property type="molecule type" value="Genomic_DNA"/>
</dbReference>
<comment type="caution">
    <text evidence="1">The sequence shown here is derived from an EMBL/GenBank/DDBJ whole genome shotgun (WGS) entry which is preliminary data.</text>
</comment>
<proteinExistence type="predicted"/>
<keyword evidence="2" id="KW-1185">Reference proteome</keyword>